<keyword evidence="6 10" id="KW-0328">Glycosyltransferase</keyword>
<comment type="catalytic activity">
    <reaction evidence="9 10">
        <text>5,6-dimethylbenzimidazole + nicotinate beta-D-ribonucleotide = alpha-ribazole 5'-phosphate + nicotinate + H(+)</text>
        <dbReference type="Rhea" id="RHEA:11196"/>
        <dbReference type="ChEBI" id="CHEBI:15378"/>
        <dbReference type="ChEBI" id="CHEBI:15890"/>
        <dbReference type="ChEBI" id="CHEBI:32544"/>
        <dbReference type="ChEBI" id="CHEBI:57502"/>
        <dbReference type="ChEBI" id="CHEBI:57918"/>
        <dbReference type="EC" id="2.4.2.21"/>
    </reaction>
</comment>
<proteinExistence type="inferred from homology"/>
<dbReference type="STRING" id="1292034.OR37_00327"/>
<dbReference type="NCBIfam" id="TIGR03160">
    <property type="entry name" value="cobT_DBIPRT"/>
    <property type="match status" value="1"/>
</dbReference>
<sequence length="343" mass="35409">MTLPSVSPVETGRATHLRALIDGKAKPLGALGRVEDLAVRLGQIAGARPPTYDKALLLVFAGDHGLTSEGVSAYPSSVTQAMVATFLAGKASANAFARAVGAELRVVDAGVDGELASHPDLLREKIRRGTRNAAVEPALTADEVTRALEAGARLARDAAAEGFEILALGEMGIGNTASAALIMHRLAAAPLVDCVGRGAGHDDEGLAHKLAVLERAAARSDASPPLDVLAQFGGLEIAMMTGAMIGAASVRMPVLVDGFIVSAAALTAIRLRPEVREYGIFCHRSAELGHQRMLAALEVEPLLDLGLRLGEGTGALLALPIVRAASRLLGEVASLEDVLSGRL</sequence>
<dbReference type="Gene3D" id="1.10.1610.10">
    <property type="match status" value="1"/>
</dbReference>
<protein>
    <recommendedName>
        <fullName evidence="4 10">Nicotinate-nucleotide--dimethylbenzimidazole phosphoribosyltransferase</fullName>
        <shortName evidence="10">NN:DBI PRT</shortName>
        <ecNumber evidence="3 10">2.4.2.21</ecNumber>
    </recommendedName>
    <alternativeName>
        <fullName evidence="8 10">N(1)-alpha-phosphoribosyltransferase</fullName>
    </alternativeName>
</protein>
<dbReference type="PANTHER" id="PTHR43463:SF1">
    <property type="entry name" value="NICOTINATE-NUCLEOTIDE--DIMETHYLBENZIMIDAZOLE PHOSPHORIBOSYLTRANSFERASE"/>
    <property type="match status" value="1"/>
</dbReference>
<dbReference type="InterPro" id="IPR023195">
    <property type="entry name" value="Nict_dMeBzImd_PRibTrfase_N"/>
</dbReference>
<dbReference type="UniPathway" id="UPA00061">
    <property type="reaction ID" value="UER00516"/>
</dbReference>
<evidence type="ECO:0000313" key="12">
    <source>
        <dbReference type="Proteomes" id="UP000013063"/>
    </source>
</evidence>
<dbReference type="RefSeq" id="WP_004615391.1">
    <property type="nucleotide sequence ID" value="NZ_APMP01000001.1"/>
</dbReference>
<dbReference type="CDD" id="cd02439">
    <property type="entry name" value="DMB-PRT_CobT"/>
    <property type="match status" value="1"/>
</dbReference>
<dbReference type="InterPro" id="IPR003200">
    <property type="entry name" value="Nict_dMeBzImd_PRibTrfase"/>
</dbReference>
<dbReference type="GO" id="GO:0009236">
    <property type="term" value="P:cobalamin biosynthetic process"/>
    <property type="evidence" value="ECO:0007669"/>
    <property type="project" value="UniProtKB-UniRule"/>
</dbReference>
<dbReference type="PATRIC" id="fig|1292034.3.peg.324"/>
<dbReference type="HAMAP" id="MF_00230">
    <property type="entry name" value="CobT"/>
    <property type="match status" value="1"/>
</dbReference>
<dbReference type="Proteomes" id="UP000013063">
    <property type="component" value="Unassembled WGS sequence"/>
</dbReference>
<evidence type="ECO:0000256" key="10">
    <source>
        <dbReference type="HAMAP-Rule" id="MF_00230"/>
    </source>
</evidence>
<evidence type="ECO:0000256" key="6">
    <source>
        <dbReference type="ARBA" id="ARBA00022676"/>
    </source>
</evidence>
<dbReference type="OrthoDB" id="9781491at2"/>
<dbReference type="EC" id="2.4.2.21" evidence="3 10"/>
<comment type="function">
    <text evidence="10">Catalyzes the synthesis of alpha-ribazole-5'-phosphate from nicotinate mononucleotide (NAMN) and 5,6-dimethylbenzimidazole (DMB).</text>
</comment>
<dbReference type="Gene3D" id="3.40.50.10210">
    <property type="match status" value="1"/>
</dbReference>
<comment type="pathway">
    <text evidence="1 10">Nucleoside biosynthesis; alpha-ribazole biosynthesis; alpha-ribazole from 5,6-dimethylbenzimidazole: step 1/2.</text>
</comment>
<feature type="active site" description="Proton acceptor" evidence="10">
    <location>
        <position position="311"/>
    </location>
</feature>
<name>R0D637_CAUVI</name>
<dbReference type="InterPro" id="IPR017846">
    <property type="entry name" value="Nict_dMeBzImd_PRibTrfase_bact"/>
</dbReference>
<evidence type="ECO:0000256" key="1">
    <source>
        <dbReference type="ARBA" id="ARBA00005049"/>
    </source>
</evidence>
<dbReference type="NCBIfam" id="NF000996">
    <property type="entry name" value="PRK00105.1"/>
    <property type="match status" value="1"/>
</dbReference>
<comment type="caution">
    <text evidence="11">The sequence shown here is derived from an EMBL/GenBank/DDBJ whole genome shotgun (WGS) entry which is preliminary data.</text>
</comment>
<keyword evidence="7 10" id="KW-0808">Transferase</keyword>
<dbReference type="AlphaFoldDB" id="R0D637"/>
<accession>R0D637</accession>
<dbReference type="EMBL" id="APMP01000001">
    <property type="protein sequence ID" value="ENZ83820.1"/>
    <property type="molecule type" value="Genomic_DNA"/>
</dbReference>
<evidence type="ECO:0000313" key="11">
    <source>
        <dbReference type="EMBL" id="ENZ83820.1"/>
    </source>
</evidence>
<evidence type="ECO:0000256" key="2">
    <source>
        <dbReference type="ARBA" id="ARBA00007110"/>
    </source>
</evidence>
<evidence type="ECO:0000256" key="7">
    <source>
        <dbReference type="ARBA" id="ARBA00022679"/>
    </source>
</evidence>
<dbReference type="eggNOG" id="COG2038">
    <property type="taxonomic scope" value="Bacteria"/>
</dbReference>
<dbReference type="SUPFAM" id="SSF52733">
    <property type="entry name" value="Nicotinate mononucleotide:5,6-dimethylbenzimidazole phosphoribosyltransferase (CobT)"/>
    <property type="match status" value="1"/>
</dbReference>
<keyword evidence="5 10" id="KW-0169">Cobalamin biosynthesis</keyword>
<evidence type="ECO:0000256" key="3">
    <source>
        <dbReference type="ARBA" id="ARBA00011991"/>
    </source>
</evidence>
<dbReference type="GO" id="GO:0008939">
    <property type="term" value="F:nicotinate-nucleotide-dimethylbenzimidazole phosphoribosyltransferase activity"/>
    <property type="evidence" value="ECO:0007669"/>
    <property type="project" value="UniProtKB-UniRule"/>
</dbReference>
<evidence type="ECO:0000256" key="9">
    <source>
        <dbReference type="ARBA" id="ARBA00047340"/>
    </source>
</evidence>
<organism evidence="11 12">
    <name type="scientific">Caulobacter vibrioides OR37</name>
    <dbReference type="NCBI Taxonomy" id="1292034"/>
    <lineage>
        <taxon>Bacteria</taxon>
        <taxon>Pseudomonadati</taxon>
        <taxon>Pseudomonadota</taxon>
        <taxon>Alphaproteobacteria</taxon>
        <taxon>Caulobacterales</taxon>
        <taxon>Caulobacteraceae</taxon>
        <taxon>Caulobacter</taxon>
    </lineage>
</organism>
<evidence type="ECO:0000256" key="5">
    <source>
        <dbReference type="ARBA" id="ARBA00022573"/>
    </source>
</evidence>
<dbReference type="InterPro" id="IPR036087">
    <property type="entry name" value="Nict_dMeBzImd_PRibTrfase_sf"/>
</dbReference>
<dbReference type="PANTHER" id="PTHR43463">
    <property type="entry name" value="NICOTINATE-NUCLEOTIDE--DIMETHYLBENZIMIDAZOLE PHOSPHORIBOSYLTRANSFERASE"/>
    <property type="match status" value="1"/>
</dbReference>
<gene>
    <name evidence="10" type="primary">cobT</name>
    <name evidence="11" type="ORF">OR37_00327</name>
</gene>
<reference evidence="11 12" key="1">
    <citation type="journal article" date="2013" name="Genome Announc.">
        <title>Draft Genome Sequence for Caulobacter sp. Strain OR37, a Bacterium Tolerant to Heavy Metals.</title>
        <authorList>
            <person name="Utturkar S.M."/>
            <person name="Bollmann A."/>
            <person name="Brzoska R.M."/>
            <person name="Klingeman D.M."/>
            <person name="Epstein S.E."/>
            <person name="Palumbo A.V."/>
            <person name="Brown S.D."/>
        </authorList>
    </citation>
    <scope>NUCLEOTIDE SEQUENCE [LARGE SCALE GENOMIC DNA]</scope>
    <source>
        <strain evidence="11 12">OR37</strain>
    </source>
</reference>
<dbReference type="Pfam" id="PF02277">
    <property type="entry name" value="DBI_PRT"/>
    <property type="match status" value="1"/>
</dbReference>
<dbReference type="FunFam" id="3.40.50.10210:FF:000001">
    <property type="entry name" value="Nicotinate-nucleotide--dimethylbenzimidazole phosphoribosyltransferase"/>
    <property type="match status" value="1"/>
</dbReference>
<comment type="similarity">
    <text evidence="2 10">Belongs to the CobT family.</text>
</comment>
<evidence type="ECO:0000256" key="8">
    <source>
        <dbReference type="ARBA" id="ARBA00030686"/>
    </source>
</evidence>
<evidence type="ECO:0000256" key="4">
    <source>
        <dbReference type="ARBA" id="ARBA00015486"/>
    </source>
</evidence>
<keyword evidence="12" id="KW-1185">Reference proteome</keyword>